<accession>A0A934RSU1</accession>
<proteinExistence type="predicted"/>
<dbReference type="EMBL" id="JAENIO010000010">
    <property type="protein sequence ID" value="MBK1833580.1"/>
    <property type="molecule type" value="Genomic_DNA"/>
</dbReference>
<gene>
    <name evidence="1" type="ORF">JIN78_05850</name>
</gene>
<comment type="caution">
    <text evidence="1">The sequence shown here is derived from an EMBL/GenBank/DDBJ whole genome shotgun (WGS) entry which is preliminary data.</text>
</comment>
<sequence length="97" mass="10899">MGWSLTEERIIKKPQGLDLAALLNRLEKEMGSAPPEVQWTMNFCLAALGIHHPEHRERALAIGEKLGLYRDYPVPKGCTSPYAPLWIAEMVKRSAEA</sequence>
<evidence type="ECO:0000313" key="2">
    <source>
        <dbReference type="Proteomes" id="UP000604083"/>
    </source>
</evidence>
<dbReference type="SUPFAM" id="SSF48371">
    <property type="entry name" value="ARM repeat"/>
    <property type="match status" value="1"/>
</dbReference>
<dbReference type="PANTHER" id="PTHR41291:SF1">
    <property type="entry name" value="DNA ALKYLATION REPAIR PROTEIN"/>
    <property type="match status" value="1"/>
</dbReference>
<dbReference type="Proteomes" id="UP000604083">
    <property type="component" value="Unassembled WGS sequence"/>
</dbReference>
<name>A0A934RSU1_9BACT</name>
<protein>
    <submittedName>
        <fullName evidence="1">Uncharacterized protein</fullName>
    </submittedName>
</protein>
<reference evidence="1" key="1">
    <citation type="submission" date="2021-01" db="EMBL/GenBank/DDBJ databases">
        <title>Modified the classification status of verrucomicrobia.</title>
        <authorList>
            <person name="Feng X."/>
        </authorList>
    </citation>
    <scope>NUCLEOTIDE SEQUENCE</scope>
    <source>
        <strain evidence="1">KCTC 12986</strain>
    </source>
</reference>
<dbReference type="InterPro" id="IPR016024">
    <property type="entry name" value="ARM-type_fold"/>
</dbReference>
<dbReference type="AlphaFoldDB" id="A0A934RSU1"/>
<keyword evidence="2" id="KW-1185">Reference proteome</keyword>
<evidence type="ECO:0000313" key="1">
    <source>
        <dbReference type="EMBL" id="MBK1833580.1"/>
    </source>
</evidence>
<organism evidence="1 2">
    <name type="scientific">Roseibacillus ishigakijimensis</name>
    <dbReference type="NCBI Taxonomy" id="454146"/>
    <lineage>
        <taxon>Bacteria</taxon>
        <taxon>Pseudomonadati</taxon>
        <taxon>Verrucomicrobiota</taxon>
        <taxon>Verrucomicrobiia</taxon>
        <taxon>Verrucomicrobiales</taxon>
        <taxon>Verrucomicrobiaceae</taxon>
        <taxon>Roseibacillus</taxon>
    </lineage>
</organism>
<dbReference type="PANTHER" id="PTHR41291">
    <property type="entry name" value="DNA ALKYLATION REPAIR PROTEIN"/>
    <property type="match status" value="1"/>
</dbReference>